<dbReference type="AlphaFoldDB" id="A0A842JBI7"/>
<accession>A0A842JBI7</accession>
<dbReference type="RefSeq" id="WP_185898059.1">
    <property type="nucleotide sequence ID" value="NZ_JACLZK010000001.1"/>
</dbReference>
<evidence type="ECO:0000313" key="3">
    <source>
        <dbReference type="Proteomes" id="UP000552683"/>
    </source>
</evidence>
<protein>
    <submittedName>
        <fullName evidence="2">Uncharacterized protein</fullName>
    </submittedName>
</protein>
<evidence type="ECO:0000256" key="1">
    <source>
        <dbReference type="SAM" id="MobiDB-lite"/>
    </source>
</evidence>
<dbReference type="Proteomes" id="UP000552683">
    <property type="component" value="Unassembled WGS sequence"/>
</dbReference>
<proteinExistence type="predicted"/>
<evidence type="ECO:0000313" key="2">
    <source>
        <dbReference type="EMBL" id="MBC2882434.1"/>
    </source>
</evidence>
<gene>
    <name evidence="2" type="ORF">H7R39_03990</name>
</gene>
<keyword evidence="3" id="KW-1185">Reference proteome</keyword>
<feature type="region of interest" description="Disordered" evidence="1">
    <location>
        <begin position="98"/>
        <end position="135"/>
    </location>
</feature>
<comment type="caution">
    <text evidence="2">The sequence shown here is derived from an EMBL/GenBank/DDBJ whole genome shotgun (WGS) entry which is preliminary data.</text>
</comment>
<dbReference type="EMBL" id="JACLZK010000001">
    <property type="protein sequence ID" value="MBC2882434.1"/>
    <property type="molecule type" value="Genomic_DNA"/>
</dbReference>
<sequence length="135" mass="15719">MKENKNKQSEPKMLKDTFSTLSKIEKNLDESFDNFIPDEKFTPKAFFELDRVRKILTKLIQKGANPTKAYKYINTTFNYTFPRRYFNAAWVECGGKIEEPRRKSSNKKPKVVKNIQGQDIDGNEQTSANSTENIK</sequence>
<organism evidence="2 3">
    <name type="scientific">Campylobacter massiliensis</name>
    <dbReference type="NCBI Taxonomy" id="2762557"/>
    <lineage>
        <taxon>Bacteria</taxon>
        <taxon>Pseudomonadati</taxon>
        <taxon>Campylobacterota</taxon>
        <taxon>Epsilonproteobacteria</taxon>
        <taxon>Campylobacterales</taxon>
        <taxon>Campylobacteraceae</taxon>
        <taxon>Campylobacter</taxon>
    </lineage>
</organism>
<name>A0A842JBI7_9BACT</name>
<reference evidence="2 3" key="1">
    <citation type="submission" date="2020-08" db="EMBL/GenBank/DDBJ databases">
        <title>Complete genome and description of Campylobacter massiliensis Marseille-Q3452 sp. nov.</title>
        <authorList>
            <person name="Antezack A."/>
        </authorList>
    </citation>
    <scope>NUCLEOTIDE SEQUENCE [LARGE SCALE GENOMIC DNA]</scope>
    <source>
        <strain evidence="2 3">Marseille-Q3452</strain>
    </source>
</reference>
<feature type="compositionally biased region" description="Polar residues" evidence="1">
    <location>
        <begin position="123"/>
        <end position="135"/>
    </location>
</feature>